<keyword evidence="3" id="KW-0597">Phosphoprotein</keyword>
<dbReference type="InterPro" id="IPR035965">
    <property type="entry name" value="PAS-like_dom_sf"/>
</dbReference>
<dbReference type="SUPFAM" id="SSF47384">
    <property type="entry name" value="Homodimeric domain of signal transducing histidine kinase"/>
    <property type="match status" value="1"/>
</dbReference>
<proteinExistence type="predicted"/>
<dbReference type="SUPFAM" id="SSF55785">
    <property type="entry name" value="PYP-like sensor domain (PAS domain)"/>
    <property type="match status" value="1"/>
</dbReference>
<dbReference type="SMART" id="SM00387">
    <property type="entry name" value="HATPase_c"/>
    <property type="match status" value="1"/>
</dbReference>
<dbReference type="Proteomes" id="UP000190027">
    <property type="component" value="Unassembled WGS sequence"/>
</dbReference>
<reference evidence="12 13" key="1">
    <citation type="submission" date="2017-02" db="EMBL/GenBank/DDBJ databases">
        <authorList>
            <person name="Peterson S.W."/>
        </authorList>
    </citation>
    <scope>NUCLEOTIDE SEQUENCE [LARGE SCALE GENOMIC DNA]</scope>
    <source>
        <strain evidence="12 13">DSM 16080</strain>
    </source>
</reference>
<keyword evidence="4" id="KW-0808">Transferase</keyword>
<keyword evidence="7" id="KW-0067">ATP-binding</keyword>
<dbReference type="AlphaFoldDB" id="A0A1T4WIP3"/>
<dbReference type="EC" id="2.7.13.3" evidence="2"/>
<dbReference type="OrthoDB" id="1931120at2"/>
<evidence type="ECO:0000259" key="10">
    <source>
        <dbReference type="PROSITE" id="PS50112"/>
    </source>
</evidence>
<keyword evidence="8" id="KW-0902">Two-component regulatory system</keyword>
<dbReference type="InterPro" id="IPR036097">
    <property type="entry name" value="HisK_dim/P_sf"/>
</dbReference>
<evidence type="ECO:0000256" key="6">
    <source>
        <dbReference type="ARBA" id="ARBA00022777"/>
    </source>
</evidence>
<dbReference type="GO" id="GO:0000155">
    <property type="term" value="F:phosphorelay sensor kinase activity"/>
    <property type="evidence" value="ECO:0007669"/>
    <property type="project" value="InterPro"/>
</dbReference>
<dbReference type="PROSITE" id="PS50113">
    <property type="entry name" value="PAC"/>
    <property type="match status" value="1"/>
</dbReference>
<evidence type="ECO:0000313" key="12">
    <source>
        <dbReference type="EMBL" id="SKA77067.1"/>
    </source>
</evidence>
<evidence type="ECO:0000256" key="7">
    <source>
        <dbReference type="ARBA" id="ARBA00022840"/>
    </source>
</evidence>
<dbReference type="InterPro" id="IPR003661">
    <property type="entry name" value="HisK_dim/P_dom"/>
</dbReference>
<feature type="domain" description="PAS" evidence="10">
    <location>
        <begin position="158"/>
        <end position="203"/>
    </location>
</feature>
<dbReference type="Pfam" id="PF13426">
    <property type="entry name" value="PAS_9"/>
    <property type="match status" value="1"/>
</dbReference>
<feature type="domain" description="Histidine kinase" evidence="9">
    <location>
        <begin position="302"/>
        <end position="509"/>
    </location>
</feature>
<evidence type="ECO:0000256" key="2">
    <source>
        <dbReference type="ARBA" id="ARBA00012438"/>
    </source>
</evidence>
<name>A0A1T4WIP3_9BACT</name>
<evidence type="ECO:0000259" key="9">
    <source>
        <dbReference type="PROSITE" id="PS50109"/>
    </source>
</evidence>
<dbReference type="PANTHER" id="PTHR43065">
    <property type="entry name" value="SENSOR HISTIDINE KINASE"/>
    <property type="match status" value="1"/>
</dbReference>
<comment type="catalytic activity">
    <reaction evidence="1">
        <text>ATP + protein L-histidine = ADP + protein N-phospho-L-histidine.</text>
        <dbReference type="EC" id="2.7.13.3"/>
    </reaction>
</comment>
<dbReference type="PANTHER" id="PTHR43065:SF10">
    <property type="entry name" value="PEROXIDE STRESS-ACTIVATED HISTIDINE KINASE MAK3"/>
    <property type="match status" value="1"/>
</dbReference>
<keyword evidence="5" id="KW-0547">Nucleotide-binding</keyword>
<dbReference type="EMBL" id="FUYC01000003">
    <property type="protein sequence ID" value="SKA77067.1"/>
    <property type="molecule type" value="Genomic_DNA"/>
</dbReference>
<dbReference type="STRING" id="1121449.SAMN02745704_00933"/>
<dbReference type="Gene3D" id="3.30.450.20">
    <property type="entry name" value="PAS domain"/>
    <property type="match status" value="1"/>
</dbReference>
<evidence type="ECO:0000259" key="11">
    <source>
        <dbReference type="PROSITE" id="PS50113"/>
    </source>
</evidence>
<dbReference type="Pfam" id="PF02518">
    <property type="entry name" value="HATPase_c"/>
    <property type="match status" value="1"/>
</dbReference>
<dbReference type="RefSeq" id="WP_078716519.1">
    <property type="nucleotide sequence ID" value="NZ_FUYC01000003.1"/>
</dbReference>
<dbReference type="InterPro" id="IPR036291">
    <property type="entry name" value="NAD(P)-bd_dom_sf"/>
</dbReference>
<dbReference type="Gene3D" id="3.30.565.10">
    <property type="entry name" value="Histidine kinase-like ATPase, C-terminal domain"/>
    <property type="match status" value="1"/>
</dbReference>
<organism evidence="12 13">
    <name type="scientific">Paucidesulfovibrio gracilis DSM 16080</name>
    <dbReference type="NCBI Taxonomy" id="1121449"/>
    <lineage>
        <taxon>Bacteria</taxon>
        <taxon>Pseudomonadati</taxon>
        <taxon>Thermodesulfobacteriota</taxon>
        <taxon>Desulfovibrionia</taxon>
        <taxon>Desulfovibrionales</taxon>
        <taxon>Desulfovibrionaceae</taxon>
        <taxon>Paucidesulfovibrio</taxon>
    </lineage>
</organism>
<dbReference type="InterPro" id="IPR005467">
    <property type="entry name" value="His_kinase_dom"/>
</dbReference>
<dbReference type="SUPFAM" id="SSF55874">
    <property type="entry name" value="ATPase domain of HSP90 chaperone/DNA topoisomerase II/histidine kinase"/>
    <property type="match status" value="1"/>
</dbReference>
<dbReference type="InterPro" id="IPR003594">
    <property type="entry name" value="HATPase_dom"/>
</dbReference>
<dbReference type="Gene3D" id="1.10.287.130">
    <property type="match status" value="1"/>
</dbReference>
<dbReference type="SMART" id="SM00388">
    <property type="entry name" value="HisKA"/>
    <property type="match status" value="1"/>
</dbReference>
<dbReference type="GO" id="GO:0005524">
    <property type="term" value="F:ATP binding"/>
    <property type="evidence" value="ECO:0007669"/>
    <property type="project" value="UniProtKB-KW"/>
</dbReference>
<evidence type="ECO:0000256" key="4">
    <source>
        <dbReference type="ARBA" id="ARBA00022679"/>
    </source>
</evidence>
<dbReference type="InterPro" id="IPR036890">
    <property type="entry name" value="HATPase_C_sf"/>
</dbReference>
<evidence type="ECO:0000256" key="5">
    <source>
        <dbReference type="ARBA" id="ARBA00022741"/>
    </source>
</evidence>
<evidence type="ECO:0000256" key="3">
    <source>
        <dbReference type="ARBA" id="ARBA00022553"/>
    </source>
</evidence>
<evidence type="ECO:0000313" key="13">
    <source>
        <dbReference type="Proteomes" id="UP000190027"/>
    </source>
</evidence>
<accession>A0A1T4WIP3</accession>
<gene>
    <name evidence="12" type="ORF">SAMN02745704_00933</name>
</gene>
<evidence type="ECO:0000256" key="1">
    <source>
        <dbReference type="ARBA" id="ARBA00000085"/>
    </source>
</evidence>
<dbReference type="CDD" id="cd00082">
    <property type="entry name" value="HisKA"/>
    <property type="match status" value="1"/>
</dbReference>
<sequence>MSDSNVTRLKNLQTDPENLTESVACLWDDGERVFRVGVLGTGPGFMALLDVARNPLFLEFLPPVEILGVVRHGPGTQKVAYARSLNIPVYPSLRKLIHAHPEMNMVVDLTGERVVGHAVHDLLDTGVSIVDQDAAIFICGLHDMARANTRFSNDLDRQRHLLQAIIDEVREDIMLLDLDGNVVDMNRNVWRRTGKAKSELTGKPCWQVLTKRDGKPFCPEYDTACPLGETLRTRRKAEALVNRVSAGGRLLYYRVYSYPVFGRSGALTHVMMMHRDITARTHREQQLRQTEKLAVVGEMSTYLAHEIRNPLCAIGGFTRSLLRSSNLSEKEQEKIRIIAEETARLEGLLSSILNFARPGNMPVEEVDIATLIHGTTELMRIGYQQAGYSFTVAVEKDVPSVRGEAESIKQCLVNLIKNAMEAMPEGGDIEVVLDRRHDFVRLGVRDHGVGMDEEEQDKVFSPFYSTKPEGTGLGLAMIKKLVEEMGGHIDLRSSPGQGTALYLYFRPVLE</sequence>
<dbReference type="InterPro" id="IPR000014">
    <property type="entry name" value="PAS"/>
</dbReference>
<dbReference type="PROSITE" id="PS50109">
    <property type="entry name" value="HIS_KIN"/>
    <property type="match status" value="1"/>
</dbReference>
<dbReference type="PROSITE" id="PS50112">
    <property type="entry name" value="PAS"/>
    <property type="match status" value="1"/>
</dbReference>
<keyword evidence="6" id="KW-0418">Kinase</keyword>
<dbReference type="NCBIfam" id="TIGR00229">
    <property type="entry name" value="sensory_box"/>
    <property type="match status" value="1"/>
</dbReference>
<dbReference type="InterPro" id="IPR000700">
    <property type="entry name" value="PAS-assoc_C"/>
</dbReference>
<protein>
    <recommendedName>
        <fullName evidence="2">histidine kinase</fullName>
        <ecNumber evidence="2">2.7.13.3</ecNumber>
    </recommendedName>
</protein>
<dbReference type="PRINTS" id="PR00344">
    <property type="entry name" value="BCTRLSENSOR"/>
</dbReference>
<dbReference type="SUPFAM" id="SSF51735">
    <property type="entry name" value="NAD(P)-binding Rossmann-fold domains"/>
    <property type="match status" value="1"/>
</dbReference>
<feature type="domain" description="PAC" evidence="11">
    <location>
        <begin position="235"/>
        <end position="289"/>
    </location>
</feature>
<keyword evidence="13" id="KW-1185">Reference proteome</keyword>
<evidence type="ECO:0000256" key="8">
    <source>
        <dbReference type="ARBA" id="ARBA00023012"/>
    </source>
</evidence>
<dbReference type="Pfam" id="PF00512">
    <property type="entry name" value="HisKA"/>
    <property type="match status" value="1"/>
</dbReference>
<dbReference type="InterPro" id="IPR004358">
    <property type="entry name" value="Sig_transdc_His_kin-like_C"/>
</dbReference>